<dbReference type="GO" id="GO:0005778">
    <property type="term" value="C:peroxisomal membrane"/>
    <property type="evidence" value="ECO:0007669"/>
    <property type="project" value="InterPro"/>
</dbReference>
<keyword evidence="4" id="KW-1185">Reference proteome</keyword>
<keyword evidence="2" id="KW-0812">Transmembrane</keyword>
<feature type="compositionally biased region" description="Polar residues" evidence="1">
    <location>
        <begin position="493"/>
        <end position="503"/>
    </location>
</feature>
<dbReference type="Pfam" id="PF04882">
    <property type="entry name" value="Peroxin-3"/>
    <property type="match status" value="1"/>
</dbReference>
<evidence type="ECO:0000313" key="3">
    <source>
        <dbReference type="EMBL" id="KAF1957672.1"/>
    </source>
</evidence>
<dbReference type="InterPro" id="IPR006966">
    <property type="entry name" value="Peroxin-3"/>
</dbReference>
<dbReference type="GO" id="GO:0045046">
    <property type="term" value="P:protein import into peroxisome membrane"/>
    <property type="evidence" value="ECO:0007669"/>
    <property type="project" value="TreeGrafter"/>
</dbReference>
<keyword evidence="2" id="KW-1133">Transmembrane helix</keyword>
<keyword evidence="2" id="KW-0472">Membrane</keyword>
<feature type="transmembrane region" description="Helical" evidence="2">
    <location>
        <begin position="16"/>
        <end position="34"/>
    </location>
</feature>
<feature type="compositionally biased region" description="Polar residues" evidence="1">
    <location>
        <begin position="462"/>
        <end position="485"/>
    </location>
</feature>
<dbReference type="AlphaFoldDB" id="A0A6A5U1E8"/>
<evidence type="ECO:0000313" key="4">
    <source>
        <dbReference type="Proteomes" id="UP000800035"/>
    </source>
</evidence>
<feature type="region of interest" description="Disordered" evidence="1">
    <location>
        <begin position="462"/>
        <end position="512"/>
    </location>
</feature>
<dbReference type="PANTHER" id="PTHR28080:SF1">
    <property type="entry name" value="PEROXISOMAL BIOGENESIS FACTOR 3"/>
    <property type="match status" value="1"/>
</dbReference>
<dbReference type="GO" id="GO:0030674">
    <property type="term" value="F:protein-macromolecule adaptor activity"/>
    <property type="evidence" value="ECO:0007669"/>
    <property type="project" value="TreeGrafter"/>
</dbReference>
<gene>
    <name evidence="3" type="ORF">CC80DRAFT_491734</name>
</gene>
<reference evidence="3" key="1">
    <citation type="journal article" date="2020" name="Stud. Mycol.">
        <title>101 Dothideomycetes genomes: a test case for predicting lifestyles and emergence of pathogens.</title>
        <authorList>
            <person name="Haridas S."/>
            <person name="Albert R."/>
            <person name="Binder M."/>
            <person name="Bloem J."/>
            <person name="Labutti K."/>
            <person name="Salamov A."/>
            <person name="Andreopoulos B."/>
            <person name="Baker S."/>
            <person name="Barry K."/>
            <person name="Bills G."/>
            <person name="Bluhm B."/>
            <person name="Cannon C."/>
            <person name="Castanera R."/>
            <person name="Culley D."/>
            <person name="Daum C."/>
            <person name="Ezra D."/>
            <person name="Gonzalez J."/>
            <person name="Henrissat B."/>
            <person name="Kuo A."/>
            <person name="Liang C."/>
            <person name="Lipzen A."/>
            <person name="Lutzoni F."/>
            <person name="Magnuson J."/>
            <person name="Mondo S."/>
            <person name="Nolan M."/>
            <person name="Ohm R."/>
            <person name="Pangilinan J."/>
            <person name="Park H.-J."/>
            <person name="Ramirez L."/>
            <person name="Alfaro M."/>
            <person name="Sun H."/>
            <person name="Tritt A."/>
            <person name="Yoshinaga Y."/>
            <person name="Zwiers L.-H."/>
            <person name="Turgeon B."/>
            <person name="Goodwin S."/>
            <person name="Spatafora J."/>
            <person name="Crous P."/>
            <person name="Grigoriev I."/>
        </authorList>
    </citation>
    <scope>NUCLEOTIDE SEQUENCE</scope>
    <source>
        <strain evidence="3">CBS 675.92</strain>
    </source>
</reference>
<evidence type="ECO:0000256" key="1">
    <source>
        <dbReference type="SAM" id="MobiDB-lite"/>
    </source>
</evidence>
<sequence length="529" mass="58145">MITASRRWLRRNRTNFAIGAGVLGVGYLAGQYVLGKLSEARQRMSDERIAKENLRRRFEQNQEDCTFTVLAILPTATENILDAIPVEQVLEELQKQKAERLARSVGPSEIASSAPPSVADTTEDDARSSSFQSESYVHASQIAGEGESSTGSLDGGADTGERRSKRSKAQLWNEMKIGSITRAFTLLYTISLLTLLTRIQLNLLGRRNYLASVVTLAAPPPPNQESTISLENHDDDNFDQAYGNDFETNRKYLSFSWWLLHRGCLSLMEEVRVAVKEVFGTLNPREEITLERLSELTIEVRKKIEGATEEERRTCKWLSYLIPPQDQEEFVLQQSGLSSGGSSSPTTTTSLRRLIDETSDLIDSPAFTHVLTRLLDAAFSHLVDIKLSQLSYKIPPISESTARVQEIVGDVKAKVASSLAVFCRQAHSIGSGANNEYLAAIEQVRDLEAFAAVVYSSNFEFESPDNGSISRPTTAVGESNRTSLAVSGDPLNPGSSQPGSVRQSWVGEGGDAGFESAWKQALAKEDGKQ</sequence>
<name>A0A6A5U1E8_9PLEO</name>
<evidence type="ECO:0000256" key="2">
    <source>
        <dbReference type="SAM" id="Phobius"/>
    </source>
</evidence>
<proteinExistence type="predicted"/>
<dbReference type="OrthoDB" id="45930at2759"/>
<protein>
    <submittedName>
        <fullName evidence="3">Peroxin-3</fullName>
    </submittedName>
</protein>
<dbReference type="EMBL" id="ML976989">
    <property type="protein sequence ID" value="KAF1957672.1"/>
    <property type="molecule type" value="Genomic_DNA"/>
</dbReference>
<organism evidence="3 4">
    <name type="scientific">Byssothecium circinans</name>
    <dbReference type="NCBI Taxonomy" id="147558"/>
    <lineage>
        <taxon>Eukaryota</taxon>
        <taxon>Fungi</taxon>
        <taxon>Dikarya</taxon>
        <taxon>Ascomycota</taxon>
        <taxon>Pezizomycotina</taxon>
        <taxon>Dothideomycetes</taxon>
        <taxon>Pleosporomycetidae</taxon>
        <taxon>Pleosporales</taxon>
        <taxon>Massarineae</taxon>
        <taxon>Massarinaceae</taxon>
        <taxon>Byssothecium</taxon>
    </lineage>
</organism>
<accession>A0A6A5U1E8</accession>
<dbReference type="Proteomes" id="UP000800035">
    <property type="component" value="Unassembled WGS sequence"/>
</dbReference>
<feature type="region of interest" description="Disordered" evidence="1">
    <location>
        <begin position="104"/>
        <end position="168"/>
    </location>
</feature>
<dbReference type="PANTHER" id="PTHR28080">
    <property type="entry name" value="PEROXISOMAL BIOGENESIS FACTOR 3"/>
    <property type="match status" value="1"/>
</dbReference>